<name>A0A085MHE5_9BILA</name>
<organism evidence="1 3">
    <name type="scientific">Trichuris suis</name>
    <name type="common">pig whipworm</name>
    <dbReference type="NCBI Taxonomy" id="68888"/>
    <lineage>
        <taxon>Eukaryota</taxon>
        <taxon>Metazoa</taxon>
        <taxon>Ecdysozoa</taxon>
        <taxon>Nematoda</taxon>
        <taxon>Enoplea</taxon>
        <taxon>Dorylaimia</taxon>
        <taxon>Trichinellida</taxon>
        <taxon>Trichuridae</taxon>
        <taxon>Trichuris</taxon>
    </lineage>
</organism>
<keyword evidence="3" id="KW-1185">Reference proteome</keyword>
<gene>
    <name evidence="1" type="ORF">M513_02317</name>
    <name evidence="2" type="ORF">M514_02317</name>
</gene>
<dbReference type="EMBL" id="KL367520">
    <property type="protein sequence ID" value="KFD66816.1"/>
    <property type="molecule type" value="Genomic_DNA"/>
</dbReference>
<evidence type="ECO:0000313" key="3">
    <source>
        <dbReference type="Proteomes" id="UP000030764"/>
    </source>
</evidence>
<dbReference type="AlphaFoldDB" id="A0A085MHE5"/>
<evidence type="ECO:0000313" key="2">
    <source>
        <dbReference type="EMBL" id="KFD66816.1"/>
    </source>
</evidence>
<dbReference type="EMBL" id="KL363192">
    <property type="protein sequence ID" value="KFD56641.1"/>
    <property type="molecule type" value="Genomic_DNA"/>
</dbReference>
<accession>A0A085MHE5</accession>
<reference evidence="1 3" key="1">
    <citation type="journal article" date="2014" name="Nat. Genet.">
        <title>Genome and transcriptome of the porcine whipworm Trichuris suis.</title>
        <authorList>
            <person name="Jex A.R."/>
            <person name="Nejsum P."/>
            <person name="Schwarz E.M."/>
            <person name="Hu L."/>
            <person name="Young N.D."/>
            <person name="Hall R.S."/>
            <person name="Korhonen P.K."/>
            <person name="Liao S."/>
            <person name="Thamsborg S."/>
            <person name="Xia J."/>
            <person name="Xu P."/>
            <person name="Wang S."/>
            <person name="Scheerlinck J.P."/>
            <person name="Hofmann A."/>
            <person name="Sternberg P.W."/>
            <person name="Wang J."/>
            <person name="Gasser R.B."/>
        </authorList>
    </citation>
    <scope>NUCLEOTIDE SEQUENCE [LARGE SCALE GENOMIC DNA]</scope>
    <source>
        <strain evidence="2">DCEP-RM93F</strain>
        <strain evidence="1">DCEP-RM93M</strain>
    </source>
</reference>
<dbReference type="Proteomes" id="UP000030758">
    <property type="component" value="Unassembled WGS sequence"/>
</dbReference>
<evidence type="ECO:0000313" key="1">
    <source>
        <dbReference type="EMBL" id="KFD56641.1"/>
    </source>
</evidence>
<sequence length="48" mass="5343">MIDLMRPVGRLLRRWISDSARAATDGCLVHPYYSGVDKIKVSLKGALI</sequence>
<proteinExistence type="predicted"/>
<protein>
    <submittedName>
        <fullName evidence="1">Uncharacterized protein</fullName>
    </submittedName>
</protein>
<dbReference type="Proteomes" id="UP000030764">
    <property type="component" value="Unassembled WGS sequence"/>
</dbReference>